<keyword evidence="10 11" id="KW-0998">Cell outer membrane</keyword>
<dbReference type="SUPFAM" id="SSF56935">
    <property type="entry name" value="Porins"/>
    <property type="match status" value="1"/>
</dbReference>
<dbReference type="Proteomes" id="UP001302477">
    <property type="component" value="Chromosome"/>
</dbReference>
<dbReference type="Gene3D" id="2.40.170.20">
    <property type="entry name" value="TonB-dependent receptor, beta-barrel domain"/>
    <property type="match status" value="1"/>
</dbReference>
<dbReference type="KEGG" id="mpaf:R5R33_08800"/>
<keyword evidence="5 11" id="KW-0812">Transmembrane</keyword>
<dbReference type="InterPro" id="IPR012910">
    <property type="entry name" value="Plug_dom"/>
</dbReference>
<feature type="domain" description="TonB-dependent receptor plug" evidence="14">
    <location>
        <begin position="54"/>
        <end position="164"/>
    </location>
</feature>
<dbReference type="AlphaFoldDB" id="A0AAU0N3Z4"/>
<gene>
    <name evidence="15" type="ORF">R5R33_08800</name>
</gene>
<dbReference type="InterPro" id="IPR036942">
    <property type="entry name" value="Beta-barrel_TonB_sf"/>
</dbReference>
<reference evidence="15 16" key="1">
    <citation type="submission" date="2023-10" db="EMBL/GenBank/DDBJ databases">
        <title>Description of Microbulbifer bruguierae sp. nov., isolated from the sediments of mangrove plant Bruguiera sexangula and comparative genomic analyses of the genus Microbulbifer.</title>
        <authorList>
            <person name="Long M."/>
        </authorList>
    </citation>
    <scope>NUCLEOTIDE SEQUENCE [LARGE SCALE GENOMIC DNA]</scope>
    <source>
        <strain evidence="15 16">SPO729</strain>
    </source>
</reference>
<dbReference type="Pfam" id="PF00593">
    <property type="entry name" value="TonB_dep_Rec_b-barrel"/>
    <property type="match status" value="1"/>
</dbReference>
<keyword evidence="6" id="KW-0408">Iron</keyword>
<feature type="domain" description="TonB-dependent receptor-like beta-barrel" evidence="13">
    <location>
        <begin position="325"/>
        <end position="733"/>
    </location>
</feature>
<dbReference type="GO" id="GO:0006826">
    <property type="term" value="P:iron ion transport"/>
    <property type="evidence" value="ECO:0007669"/>
    <property type="project" value="UniProtKB-KW"/>
</dbReference>
<keyword evidence="8 12" id="KW-0798">TonB box</keyword>
<evidence type="ECO:0000256" key="4">
    <source>
        <dbReference type="ARBA" id="ARBA00022496"/>
    </source>
</evidence>
<evidence type="ECO:0000256" key="5">
    <source>
        <dbReference type="ARBA" id="ARBA00022692"/>
    </source>
</evidence>
<dbReference type="Pfam" id="PF07715">
    <property type="entry name" value="Plug"/>
    <property type="match status" value="1"/>
</dbReference>
<evidence type="ECO:0000256" key="9">
    <source>
        <dbReference type="ARBA" id="ARBA00023136"/>
    </source>
</evidence>
<evidence type="ECO:0000256" key="1">
    <source>
        <dbReference type="ARBA" id="ARBA00004571"/>
    </source>
</evidence>
<sequence>MTIDKKLCAPKFGGFVKKRLPVVIASSLLAPALVWADASLEEVVVTATKRETNLQDVPIAVQALTNEKLEQQNINNFSDYINFMPAVSFQSTRPGVSQVYMRGISSGGDGNHSGSQPSVAVYLDEQPVTTINQVLDVHVYDVARIETLSGPQGTLFGSSAQAGTLRIITNQPTTESFEAAMDVGVNSTKNGGVGNSVEGFVNLPINERAALRVVGWRQEDAGYIDSVAGSRTYAASGITVTNDQYVEKDFNDSVTEGMRAQLKVDLNDNWTANLGVNTQQQETNGVFDHDPEDVGDLEVVRFGPDKYEESWTQSSLTLTGSVGGLEVTYAGAHLDRDSDWASDYSAYAEYLENLYADYGYDCLYYNSMGGCADPTQYIDDNSKYRRTSHELRVQSDQENRLRWIAGAFYQEQVHDFDMRWQVPELSTDDSVIENGHVVWQTAQVRKDTDRALFGEVSYDLTEKLTGMVGIRHFDLENSLVGFAGTLGRCTDFPCVDYPNVDAVTDDKGETYKVNLSYALNDDVMLYTTYSEGYRPGGVNRAQVGVVSPAYSPDWVYNYEFGWKATLLDNRMRFNGSIYRVDWENFQYAYLDYQVSPLTLITNVGQSRTNGMEFDLTYAASEQLLLSLSGSFNAAELQDDYYQTDDDRLEGIVSAPTGTAMPFVPETQLSATARYEMELGSMPAYVQMAWSHTDDSWNSLDVSLRQKQAAYDLVNMSAGLSGEQWSADMFVSNLTDERAEIYRNENDYDARITTNRPRSIGVRLGYRF</sequence>
<evidence type="ECO:0000256" key="10">
    <source>
        <dbReference type="ARBA" id="ARBA00023237"/>
    </source>
</evidence>
<evidence type="ECO:0000313" key="16">
    <source>
        <dbReference type="Proteomes" id="UP001302477"/>
    </source>
</evidence>
<evidence type="ECO:0000259" key="13">
    <source>
        <dbReference type="Pfam" id="PF00593"/>
    </source>
</evidence>
<protein>
    <submittedName>
        <fullName evidence="15">TonB-dependent receptor</fullName>
    </submittedName>
</protein>
<proteinExistence type="inferred from homology"/>
<dbReference type="EMBL" id="CP137555">
    <property type="protein sequence ID" value="WOX07218.1"/>
    <property type="molecule type" value="Genomic_DNA"/>
</dbReference>
<keyword evidence="3 11" id="KW-1134">Transmembrane beta strand</keyword>
<keyword evidence="2 11" id="KW-0813">Transport</keyword>
<keyword evidence="7" id="KW-0406">Ion transport</keyword>
<dbReference type="PANTHER" id="PTHR32552:SF81">
    <property type="entry name" value="TONB-DEPENDENT OUTER MEMBRANE RECEPTOR"/>
    <property type="match status" value="1"/>
</dbReference>
<comment type="similarity">
    <text evidence="11 12">Belongs to the TonB-dependent receptor family.</text>
</comment>
<dbReference type="RefSeq" id="WP_318955647.1">
    <property type="nucleotide sequence ID" value="NZ_CP137555.1"/>
</dbReference>
<evidence type="ECO:0000256" key="2">
    <source>
        <dbReference type="ARBA" id="ARBA00022448"/>
    </source>
</evidence>
<dbReference type="InterPro" id="IPR039426">
    <property type="entry name" value="TonB-dep_rcpt-like"/>
</dbReference>
<keyword evidence="15" id="KW-0675">Receptor</keyword>
<name>A0AAU0N3Z4_9GAMM</name>
<evidence type="ECO:0000256" key="7">
    <source>
        <dbReference type="ARBA" id="ARBA00023065"/>
    </source>
</evidence>
<keyword evidence="4" id="KW-0410">Iron transport</keyword>
<accession>A0AAU0N3Z4</accession>
<evidence type="ECO:0000256" key="6">
    <source>
        <dbReference type="ARBA" id="ARBA00023004"/>
    </source>
</evidence>
<keyword evidence="9 11" id="KW-0472">Membrane</keyword>
<dbReference type="PANTHER" id="PTHR32552">
    <property type="entry name" value="FERRICHROME IRON RECEPTOR-RELATED"/>
    <property type="match status" value="1"/>
</dbReference>
<organism evidence="15 16">
    <name type="scientific">Microbulbifer pacificus</name>
    <dbReference type="NCBI Taxonomy" id="407164"/>
    <lineage>
        <taxon>Bacteria</taxon>
        <taxon>Pseudomonadati</taxon>
        <taxon>Pseudomonadota</taxon>
        <taxon>Gammaproteobacteria</taxon>
        <taxon>Cellvibrionales</taxon>
        <taxon>Microbulbiferaceae</taxon>
        <taxon>Microbulbifer</taxon>
    </lineage>
</organism>
<evidence type="ECO:0000256" key="3">
    <source>
        <dbReference type="ARBA" id="ARBA00022452"/>
    </source>
</evidence>
<evidence type="ECO:0000259" key="14">
    <source>
        <dbReference type="Pfam" id="PF07715"/>
    </source>
</evidence>
<evidence type="ECO:0000256" key="11">
    <source>
        <dbReference type="PROSITE-ProRule" id="PRU01360"/>
    </source>
</evidence>
<evidence type="ECO:0000313" key="15">
    <source>
        <dbReference type="EMBL" id="WOX07218.1"/>
    </source>
</evidence>
<dbReference type="InterPro" id="IPR000531">
    <property type="entry name" value="Beta-barrel_TonB"/>
</dbReference>
<dbReference type="GO" id="GO:0009279">
    <property type="term" value="C:cell outer membrane"/>
    <property type="evidence" value="ECO:0007669"/>
    <property type="project" value="UniProtKB-SubCell"/>
</dbReference>
<evidence type="ECO:0000256" key="12">
    <source>
        <dbReference type="RuleBase" id="RU003357"/>
    </source>
</evidence>
<comment type="subcellular location">
    <subcellularLocation>
        <location evidence="1 11">Cell outer membrane</location>
        <topology evidence="1 11">Multi-pass membrane protein</topology>
    </subcellularLocation>
</comment>
<dbReference type="PROSITE" id="PS52016">
    <property type="entry name" value="TONB_DEPENDENT_REC_3"/>
    <property type="match status" value="1"/>
</dbReference>
<evidence type="ECO:0000256" key="8">
    <source>
        <dbReference type="ARBA" id="ARBA00023077"/>
    </source>
</evidence>
<keyword evidence="16" id="KW-1185">Reference proteome</keyword>